<evidence type="ECO:0000313" key="3">
    <source>
        <dbReference type="Proteomes" id="UP000269212"/>
    </source>
</evidence>
<proteinExistence type="predicted"/>
<accession>A0A345MW34</accession>
<dbReference type="EMBL" id="MH617188">
    <property type="protein sequence ID" value="AXH75584.1"/>
    <property type="molecule type" value="Genomic_DNA"/>
</dbReference>
<dbReference type="Proteomes" id="UP000269212">
    <property type="component" value="Segment"/>
</dbReference>
<keyword evidence="3" id="KW-1185">Reference proteome</keyword>
<organism evidence="2 3">
    <name type="scientific">Cressdnaviricota sp</name>
    <dbReference type="NCBI Taxonomy" id="2748378"/>
    <lineage>
        <taxon>Viruses</taxon>
        <taxon>Monodnaviria</taxon>
        <taxon>Shotokuvirae</taxon>
        <taxon>Cressdnaviricota</taxon>
    </lineage>
</organism>
<evidence type="ECO:0000313" key="2">
    <source>
        <dbReference type="EMBL" id="AXH75584.1"/>
    </source>
</evidence>
<keyword evidence="1" id="KW-0472">Membrane</keyword>
<evidence type="ECO:0000256" key="1">
    <source>
        <dbReference type="SAM" id="Phobius"/>
    </source>
</evidence>
<keyword evidence="1" id="KW-1133">Transmembrane helix</keyword>
<reference evidence="2 3" key="1">
    <citation type="submission" date="2018-07" db="EMBL/GenBank/DDBJ databases">
        <title>Uncovering a Universe of Circular DNA Viruses in Animal Metagenomes.</title>
        <authorList>
            <person name="Tisza M."/>
            <person name="Buck C."/>
            <person name="Pastrana D."/>
            <person name="Welch N."/>
            <person name="Peretti A."/>
        </authorList>
    </citation>
    <scope>NUCLEOTIDE SEQUENCE [LARGE SCALE GENOMIC DNA]</scope>
    <source>
        <strain evidence="2">Ctcc62</strain>
    </source>
</reference>
<feature type="transmembrane region" description="Helical" evidence="1">
    <location>
        <begin position="29"/>
        <end position="56"/>
    </location>
</feature>
<protein>
    <submittedName>
        <fullName evidence="2">Beta-1,4-endo-glucanase</fullName>
    </submittedName>
</protein>
<keyword evidence="1" id="KW-0812">Transmembrane</keyword>
<sequence length="128" mass="14873">MCTWNQLFHCRESFPVVILYKSLQVWSSIFPYFLTIYNILTIYSFNKFLIFFIIIVQCKYPILTKSPSSLAVFHFANGTQVAGNTSGNFLLVFHDSDWSKMDSSGFFQKNLFLARGKPILFLNGKFQK</sequence>
<name>A0A345MW34_9VIRU</name>